<reference evidence="1" key="1">
    <citation type="submission" date="2018-07" db="EMBL/GenBank/DDBJ databases">
        <authorList>
            <consortium name="Genoscope - CEA"/>
            <person name="William W."/>
        </authorList>
    </citation>
    <scope>NUCLEOTIDE SEQUENCE</scope>
    <source>
        <strain evidence="1">IK1</strain>
    </source>
</reference>
<dbReference type="InterPro" id="IPR007351">
    <property type="entry name" value="YjbR"/>
</dbReference>
<evidence type="ECO:0000313" key="1">
    <source>
        <dbReference type="EMBL" id="VBB45880.1"/>
    </source>
</evidence>
<accession>A0A653ACU9</accession>
<protein>
    <recommendedName>
        <fullName evidence="2">MmcQ-like protein</fullName>
    </recommendedName>
</protein>
<dbReference type="SUPFAM" id="SSF142906">
    <property type="entry name" value="YjbR-like"/>
    <property type="match status" value="1"/>
</dbReference>
<dbReference type="Pfam" id="PF04237">
    <property type="entry name" value="YjbR"/>
    <property type="match status" value="1"/>
</dbReference>
<gene>
    <name evidence="1" type="ORF">TRIP_D310275</name>
</gene>
<dbReference type="PANTHER" id="PTHR35145">
    <property type="entry name" value="CYTOPLASMIC PROTEIN-RELATED"/>
    <property type="match status" value="1"/>
</dbReference>
<dbReference type="Gene3D" id="3.90.1150.30">
    <property type="match status" value="1"/>
</dbReference>
<evidence type="ECO:0008006" key="2">
    <source>
        <dbReference type="Google" id="ProtNLM"/>
    </source>
</evidence>
<sequence>MNIEDLREYCLSLKGAEETFPFDDVTLVMKVGGKMFALIPLDEVNASISLKCDPDLAIELRERYNCVQPGYHFNKNHWNTVYISSEITSSQIQEWINLSYNLVKISLPKRLKEKLE</sequence>
<dbReference type="EMBL" id="UPXZ01000025">
    <property type="protein sequence ID" value="VBB45880.1"/>
    <property type="molecule type" value="Genomic_DNA"/>
</dbReference>
<dbReference type="InterPro" id="IPR038056">
    <property type="entry name" value="YjbR-like_sf"/>
</dbReference>
<dbReference type="PANTHER" id="PTHR35145:SF1">
    <property type="entry name" value="CYTOPLASMIC PROTEIN"/>
    <property type="match status" value="1"/>
</dbReference>
<dbReference type="InterPro" id="IPR058532">
    <property type="entry name" value="YjbR/MT2646/Rv2570-like"/>
</dbReference>
<dbReference type="AlphaFoldDB" id="A0A653ACU9"/>
<proteinExistence type="predicted"/>
<name>A0A653ACU9_9BACT</name>
<organism evidence="1">
    <name type="scientific">uncultured Paludibacter sp</name>
    <dbReference type="NCBI Taxonomy" id="497635"/>
    <lineage>
        <taxon>Bacteria</taxon>
        <taxon>Pseudomonadati</taxon>
        <taxon>Bacteroidota</taxon>
        <taxon>Bacteroidia</taxon>
        <taxon>Bacteroidales</taxon>
        <taxon>Paludibacteraceae</taxon>
        <taxon>Paludibacter</taxon>
        <taxon>environmental samples</taxon>
    </lineage>
</organism>